<dbReference type="Gene3D" id="3.40.50.300">
    <property type="entry name" value="P-loop containing nucleotide triphosphate hydrolases"/>
    <property type="match status" value="1"/>
</dbReference>
<dbReference type="SMART" id="SM00382">
    <property type="entry name" value="AAA"/>
    <property type="match status" value="1"/>
</dbReference>
<sequence length="338" mass="37286">MALLEVNHLDVHFALRKGDVHALRDINFTLERGERLGIVGESGAGKSVAAFALLNLIAKPGFIAGGEVNFEGKTLNTMSERRLRKVRGNRMSMIFQDPMMTLNPVLSIGEQMIECLKAHRRISTKRARAIALDKLQQVQLPSPETRLAQYPHELSGGMRQRVIIAIALLLDPDIIIADEPTTALDVTIQAEIMALLLNLCEQHNVGLILITHDLGVVSQVTQRMLVMYAGRVIEQGPTREIINDPQHPYTQGLINALPQMATPGEQLNQIRGSMPSLSNLPGGCAFHPRCDFIKRADGQTRPACVEQVPGFVTSGNCQVACHMVAEMQEDRRLKEEGQ</sequence>
<dbReference type="InterPro" id="IPR013563">
    <property type="entry name" value="Oligopep_ABC_C"/>
</dbReference>
<dbReference type="Proteomes" id="UP000190911">
    <property type="component" value="Chromosome I"/>
</dbReference>
<evidence type="ECO:0000256" key="5">
    <source>
        <dbReference type="ARBA" id="ARBA00022741"/>
    </source>
</evidence>
<dbReference type="GO" id="GO:0005524">
    <property type="term" value="F:ATP binding"/>
    <property type="evidence" value="ECO:0007669"/>
    <property type="project" value="UniProtKB-KW"/>
</dbReference>
<protein>
    <recommendedName>
        <fullName evidence="8">ABC-type dipeptide transporter</fullName>
        <ecNumber evidence="8">7.4.2.9</ecNumber>
    </recommendedName>
</protein>
<evidence type="ECO:0000256" key="7">
    <source>
        <dbReference type="ARBA" id="ARBA00023136"/>
    </source>
</evidence>
<dbReference type="CDD" id="cd03257">
    <property type="entry name" value="ABC_NikE_OppD_transporters"/>
    <property type="match status" value="1"/>
</dbReference>
<proteinExistence type="inferred from homology"/>
<keyword evidence="3" id="KW-0813">Transport</keyword>
<accession>A0A1M7E8N3</accession>
<evidence type="ECO:0000256" key="8">
    <source>
        <dbReference type="ARBA" id="ARBA00038852"/>
    </source>
</evidence>
<dbReference type="GO" id="GO:0016887">
    <property type="term" value="F:ATP hydrolysis activity"/>
    <property type="evidence" value="ECO:0007669"/>
    <property type="project" value="InterPro"/>
</dbReference>
<evidence type="ECO:0000256" key="6">
    <source>
        <dbReference type="ARBA" id="ARBA00022840"/>
    </source>
</evidence>
<dbReference type="SUPFAM" id="SSF52540">
    <property type="entry name" value="P-loop containing nucleoside triphosphate hydrolases"/>
    <property type="match status" value="1"/>
</dbReference>
<dbReference type="EC" id="7.4.2.9" evidence="8"/>
<evidence type="ECO:0000313" key="11">
    <source>
        <dbReference type="EMBL" id="SHL87958.1"/>
    </source>
</evidence>
<comment type="subcellular location">
    <subcellularLocation>
        <location evidence="1">Cell inner membrane</location>
        <topology evidence="1">Peripheral membrane protein</topology>
    </subcellularLocation>
</comment>
<name>A0A1M7E8N3_9GAMM</name>
<comment type="catalytic activity">
    <reaction evidence="9">
        <text>a dipeptide(out) + ATP + H2O = a dipeptide(in) + ADP + phosphate + H(+)</text>
        <dbReference type="Rhea" id="RHEA:23120"/>
        <dbReference type="ChEBI" id="CHEBI:15377"/>
        <dbReference type="ChEBI" id="CHEBI:15378"/>
        <dbReference type="ChEBI" id="CHEBI:30616"/>
        <dbReference type="ChEBI" id="CHEBI:43474"/>
        <dbReference type="ChEBI" id="CHEBI:90799"/>
        <dbReference type="ChEBI" id="CHEBI:456216"/>
        <dbReference type="EC" id="7.4.2.9"/>
    </reaction>
</comment>
<dbReference type="PROSITE" id="PS50893">
    <property type="entry name" value="ABC_TRANSPORTER_2"/>
    <property type="match status" value="1"/>
</dbReference>
<dbReference type="GO" id="GO:0015833">
    <property type="term" value="P:peptide transport"/>
    <property type="evidence" value="ECO:0007669"/>
    <property type="project" value="InterPro"/>
</dbReference>
<dbReference type="FunCoup" id="A0A1M7E8N3">
    <property type="interactions" value="242"/>
</dbReference>
<dbReference type="NCBIfam" id="TIGR01727">
    <property type="entry name" value="oligo_HPY"/>
    <property type="match status" value="1"/>
</dbReference>
<keyword evidence="12" id="KW-1185">Reference proteome</keyword>
<dbReference type="OrthoDB" id="9784450at2"/>
<dbReference type="FunFam" id="3.40.50.300:FF:000016">
    <property type="entry name" value="Oligopeptide ABC transporter ATP-binding component"/>
    <property type="match status" value="1"/>
</dbReference>
<dbReference type="PROSITE" id="PS00211">
    <property type="entry name" value="ABC_TRANSPORTER_1"/>
    <property type="match status" value="1"/>
</dbReference>
<dbReference type="PANTHER" id="PTHR43297">
    <property type="entry name" value="OLIGOPEPTIDE TRANSPORT ATP-BINDING PROTEIN APPD"/>
    <property type="match status" value="1"/>
</dbReference>
<gene>
    <name evidence="11" type="ORF">SAMN05878437_0041</name>
</gene>
<keyword evidence="7" id="KW-0472">Membrane</keyword>
<dbReference type="AlphaFoldDB" id="A0A1M7E8N3"/>
<dbReference type="EMBL" id="LT670847">
    <property type="protein sequence ID" value="SHL87958.1"/>
    <property type="molecule type" value="Genomic_DNA"/>
</dbReference>
<dbReference type="InParanoid" id="A0A1M7E8N3"/>
<dbReference type="GO" id="GO:0055085">
    <property type="term" value="P:transmembrane transport"/>
    <property type="evidence" value="ECO:0007669"/>
    <property type="project" value="UniProtKB-ARBA"/>
</dbReference>
<evidence type="ECO:0000256" key="9">
    <source>
        <dbReference type="ARBA" id="ARBA00047356"/>
    </source>
</evidence>
<reference evidence="11 12" key="1">
    <citation type="submission" date="2016-11" db="EMBL/GenBank/DDBJ databases">
        <authorList>
            <person name="Jaros S."/>
            <person name="Januszkiewicz K."/>
            <person name="Wedrychowicz H."/>
        </authorList>
    </citation>
    <scope>NUCLEOTIDE SEQUENCE [LARGE SCALE GENOMIC DNA]</scope>
    <source>
        <strain evidence="11 12">ACAM 12</strain>
    </source>
</reference>
<dbReference type="InterPro" id="IPR050388">
    <property type="entry name" value="ABC_Ni/Peptide_Import"/>
</dbReference>
<dbReference type="Pfam" id="PF08352">
    <property type="entry name" value="oligo_HPY"/>
    <property type="match status" value="1"/>
</dbReference>
<dbReference type="InterPro" id="IPR003439">
    <property type="entry name" value="ABC_transporter-like_ATP-bd"/>
</dbReference>
<keyword evidence="6 11" id="KW-0067">ATP-binding</keyword>
<dbReference type="GO" id="GO:0005886">
    <property type="term" value="C:plasma membrane"/>
    <property type="evidence" value="ECO:0007669"/>
    <property type="project" value="UniProtKB-SubCell"/>
</dbReference>
<dbReference type="Pfam" id="PF00005">
    <property type="entry name" value="ABC_tran"/>
    <property type="match status" value="1"/>
</dbReference>
<dbReference type="InterPro" id="IPR027417">
    <property type="entry name" value="P-loop_NTPase"/>
</dbReference>
<dbReference type="InterPro" id="IPR017871">
    <property type="entry name" value="ABC_transporter-like_CS"/>
</dbReference>
<evidence type="ECO:0000256" key="1">
    <source>
        <dbReference type="ARBA" id="ARBA00004417"/>
    </source>
</evidence>
<evidence type="ECO:0000256" key="4">
    <source>
        <dbReference type="ARBA" id="ARBA00022475"/>
    </source>
</evidence>
<keyword evidence="5" id="KW-0547">Nucleotide-binding</keyword>
<keyword evidence="4" id="KW-1003">Cell membrane</keyword>
<evidence type="ECO:0000259" key="10">
    <source>
        <dbReference type="PROSITE" id="PS50893"/>
    </source>
</evidence>
<feature type="domain" description="ABC transporter" evidence="10">
    <location>
        <begin position="6"/>
        <end position="254"/>
    </location>
</feature>
<dbReference type="PANTHER" id="PTHR43297:SF2">
    <property type="entry name" value="DIPEPTIDE TRANSPORT ATP-BINDING PROTEIN DPPD"/>
    <property type="match status" value="1"/>
</dbReference>
<evidence type="ECO:0000256" key="2">
    <source>
        <dbReference type="ARBA" id="ARBA00005417"/>
    </source>
</evidence>
<dbReference type="RefSeq" id="WP_079550283.1">
    <property type="nucleotide sequence ID" value="NZ_LT670847.1"/>
</dbReference>
<dbReference type="STRING" id="29571.SAMN05878437_0041"/>
<comment type="similarity">
    <text evidence="2">Belongs to the ABC transporter superfamily.</text>
</comment>
<dbReference type="InterPro" id="IPR003593">
    <property type="entry name" value="AAA+_ATPase"/>
</dbReference>
<organism evidence="11 12">
    <name type="scientific">Vreelandella subglaciescola</name>
    <dbReference type="NCBI Taxonomy" id="29571"/>
    <lineage>
        <taxon>Bacteria</taxon>
        <taxon>Pseudomonadati</taxon>
        <taxon>Pseudomonadota</taxon>
        <taxon>Gammaproteobacteria</taxon>
        <taxon>Oceanospirillales</taxon>
        <taxon>Halomonadaceae</taxon>
        <taxon>Vreelandella</taxon>
    </lineage>
</organism>
<evidence type="ECO:0000313" key="12">
    <source>
        <dbReference type="Proteomes" id="UP000190911"/>
    </source>
</evidence>
<evidence type="ECO:0000256" key="3">
    <source>
        <dbReference type="ARBA" id="ARBA00022448"/>
    </source>
</evidence>